<organism evidence="4 5">
    <name type="scientific">Paraglaciecola agarilytica NO2</name>
    <dbReference type="NCBI Taxonomy" id="1125747"/>
    <lineage>
        <taxon>Bacteria</taxon>
        <taxon>Pseudomonadati</taxon>
        <taxon>Pseudomonadota</taxon>
        <taxon>Gammaproteobacteria</taxon>
        <taxon>Alteromonadales</taxon>
        <taxon>Alteromonadaceae</taxon>
        <taxon>Paraglaciecola</taxon>
    </lineage>
</organism>
<dbReference type="InterPro" id="IPR017972">
    <property type="entry name" value="Cyt_P450_CS"/>
</dbReference>
<dbReference type="PANTHER" id="PTHR46696">
    <property type="entry name" value="P450, PUTATIVE (EUROFUNG)-RELATED"/>
    <property type="match status" value="1"/>
</dbReference>
<reference evidence="4 5" key="1">
    <citation type="journal article" date="2014" name="Environ. Microbiol.">
        <title>Comparative genomics of the marine bacterial genus Glaciecola reveals the high degree of genomic diversity and genomic characteristic for cold adaptation.</title>
        <authorList>
            <person name="Qin Q.L."/>
            <person name="Xie B.B."/>
            <person name="Yu Y."/>
            <person name="Shu Y.L."/>
            <person name="Rong J.C."/>
            <person name="Zhang Y.J."/>
            <person name="Zhao D.L."/>
            <person name="Chen X.L."/>
            <person name="Zhang X.Y."/>
            <person name="Chen B."/>
            <person name="Zhou B.C."/>
            <person name="Zhang Y.Z."/>
        </authorList>
    </citation>
    <scope>NUCLEOTIDE SEQUENCE [LARGE SCALE GENOMIC DNA]</scope>
    <source>
        <strain evidence="4 5">NO2</strain>
    </source>
</reference>
<dbReference type="PROSITE" id="PS00086">
    <property type="entry name" value="CYTOCHROME_P450"/>
    <property type="match status" value="1"/>
</dbReference>
<dbReference type="Proteomes" id="UP000008372">
    <property type="component" value="Unassembled WGS sequence"/>
</dbReference>
<dbReference type="InterPro" id="IPR002397">
    <property type="entry name" value="Cyt_P450_B"/>
</dbReference>
<keyword evidence="3" id="KW-0408">Iron</keyword>
<comment type="cofactor">
    <cofactor evidence="1">
        <name>heme</name>
        <dbReference type="ChEBI" id="CHEBI:30413"/>
    </cofactor>
</comment>
<gene>
    <name evidence="4" type="ORF">GAGA_0897</name>
</gene>
<dbReference type="EMBL" id="BAEK01000017">
    <property type="protein sequence ID" value="GAC03760.1"/>
    <property type="molecule type" value="Genomic_DNA"/>
</dbReference>
<evidence type="ECO:0008006" key="6">
    <source>
        <dbReference type="Google" id="ProtNLM"/>
    </source>
</evidence>
<evidence type="ECO:0000256" key="3">
    <source>
        <dbReference type="RuleBase" id="RU000461"/>
    </source>
</evidence>
<evidence type="ECO:0000256" key="1">
    <source>
        <dbReference type="ARBA" id="ARBA00001971"/>
    </source>
</evidence>
<evidence type="ECO:0000256" key="2">
    <source>
        <dbReference type="ARBA" id="ARBA00010617"/>
    </source>
</evidence>
<evidence type="ECO:0000313" key="5">
    <source>
        <dbReference type="Proteomes" id="UP000008372"/>
    </source>
</evidence>
<dbReference type="PANTHER" id="PTHR46696:SF1">
    <property type="entry name" value="CYTOCHROME P450 YJIB-RELATED"/>
    <property type="match status" value="1"/>
</dbReference>
<dbReference type="RefSeq" id="WP_008302619.1">
    <property type="nucleotide sequence ID" value="NZ_BAEK01000017.1"/>
</dbReference>
<accession>A0ABQ0I366</accession>
<dbReference type="InterPro" id="IPR036396">
    <property type="entry name" value="Cyt_P450_sf"/>
</dbReference>
<keyword evidence="3" id="KW-0560">Oxidoreductase</keyword>
<dbReference type="InterPro" id="IPR001128">
    <property type="entry name" value="Cyt_P450"/>
</dbReference>
<name>A0ABQ0I366_9ALTE</name>
<keyword evidence="3" id="KW-0349">Heme</keyword>
<evidence type="ECO:0000313" key="4">
    <source>
        <dbReference type="EMBL" id="GAC03760.1"/>
    </source>
</evidence>
<sequence length="392" mass="44135">MTTTYIPRLDFDPFSVETISAGPTAFDEMREIAPIVWLNKYEVYATCRHELAQKVLRDWKTFTSTVKAFGEREHIPNILVQEDPPEHSAHRHPIMKFFTRVGLNSYKEFFETNADSLVDSLIGTIDVDGFEDVASAYILKVFPDILGMKEMDRGRLLMFGDLAFNSTMPANDLYKDCKAKSGDILEWFDRQCLREAVTSEGLAEEIYKLGDSGEVSLNSAQLLVRAIFSGGFDTTVLSITSALKLFAENPEQWDLVRTDPSLISNAFEEVLRLEPPSRFLGRGVNAHTELAGVSMQKGDKFATFLGGLGRDPRKWDNPNHFDVRREKVIAHMSFGHGMHSCLGQGLARIEFVSIFAALAKKVKRIEITGKYSRNINNQANGFNVLPIRLHMA</sequence>
<dbReference type="Pfam" id="PF00067">
    <property type="entry name" value="p450"/>
    <property type="match status" value="1"/>
</dbReference>
<comment type="caution">
    <text evidence="4">The sequence shown here is derived from an EMBL/GenBank/DDBJ whole genome shotgun (WGS) entry which is preliminary data.</text>
</comment>
<protein>
    <recommendedName>
        <fullName evidence="6">Cytochrome P450</fullName>
    </recommendedName>
</protein>
<dbReference type="PRINTS" id="PR00359">
    <property type="entry name" value="BP450"/>
</dbReference>
<comment type="similarity">
    <text evidence="2 3">Belongs to the cytochrome P450 family.</text>
</comment>
<keyword evidence="3" id="KW-0503">Monooxygenase</keyword>
<keyword evidence="3" id="KW-0479">Metal-binding</keyword>
<dbReference type="Gene3D" id="1.10.630.10">
    <property type="entry name" value="Cytochrome P450"/>
    <property type="match status" value="1"/>
</dbReference>
<proteinExistence type="inferred from homology"/>
<dbReference type="SUPFAM" id="SSF48264">
    <property type="entry name" value="Cytochrome P450"/>
    <property type="match status" value="1"/>
</dbReference>
<dbReference type="PRINTS" id="PR00385">
    <property type="entry name" value="P450"/>
</dbReference>
<keyword evidence="5" id="KW-1185">Reference proteome</keyword>